<organism>
    <name type="scientific">Culex quinquefasciatus</name>
    <name type="common">Southern house mosquito</name>
    <name type="synonym">Culex pungens</name>
    <dbReference type="NCBI Taxonomy" id="7176"/>
    <lineage>
        <taxon>Eukaryota</taxon>
        <taxon>Metazoa</taxon>
        <taxon>Ecdysozoa</taxon>
        <taxon>Arthropoda</taxon>
        <taxon>Hexapoda</taxon>
        <taxon>Insecta</taxon>
        <taxon>Pterygota</taxon>
        <taxon>Neoptera</taxon>
        <taxon>Endopterygota</taxon>
        <taxon>Diptera</taxon>
        <taxon>Nematocera</taxon>
        <taxon>Culicoidea</taxon>
        <taxon>Culicidae</taxon>
        <taxon>Culicinae</taxon>
        <taxon>Culicini</taxon>
        <taxon>Culex</taxon>
        <taxon>Culex</taxon>
    </lineage>
</organism>
<evidence type="ECO:0000313" key="3">
    <source>
        <dbReference type="Proteomes" id="UP000002320"/>
    </source>
</evidence>
<dbReference type="EnsemblMetazoa" id="CPIJ011823-RA">
    <property type="protein sequence ID" value="CPIJ011823-PA"/>
    <property type="gene ID" value="CPIJ011823"/>
</dbReference>
<dbReference type="HOGENOM" id="CLU_1134521_0_0_1"/>
<dbReference type="KEGG" id="cqu:CpipJ_CPIJ011823"/>
<accession>B0WX81</accession>
<sequence length="245" mass="27418">MDELANGSTNLMGWTRQDAWSQGDLNVGFGSCMSLGRRYAGDPVATRKGGAVDKFEAAALEFGLVTEHYMKDSLRIDPKVLGERAMDCRSYTKAPYYKEKEFHNIKEKDYTVGKLQFVNFIPEDTPDGSFYDPRFYHGKSELAQTTITRHRMPSEWSAGEMRTDIQGIDDLGVEDPEGRVMIKHKISYTEYNKLLAAAPSPLTKSSASDKPASRIVNSASDATLCKLNVSTAIYRTATFPDDWLE</sequence>
<gene>
    <name evidence="2" type="primary">6044491</name>
    <name evidence="1" type="ORF">CpipJ_CPIJ011823</name>
</gene>
<reference evidence="2" key="2">
    <citation type="submission" date="2021-02" db="UniProtKB">
        <authorList>
            <consortium name="EnsemblMetazoa"/>
        </authorList>
    </citation>
    <scope>IDENTIFICATION</scope>
    <source>
        <strain evidence="2">JHB</strain>
    </source>
</reference>
<evidence type="ECO:0000313" key="2">
    <source>
        <dbReference type="EnsemblMetazoa" id="CPIJ011823-PA"/>
    </source>
</evidence>
<evidence type="ECO:0000313" key="1">
    <source>
        <dbReference type="EMBL" id="EDS36342.1"/>
    </source>
</evidence>
<proteinExistence type="predicted"/>
<name>B0WX81_CULQU</name>
<dbReference type="EMBL" id="DS232159">
    <property type="protein sequence ID" value="EDS36342.1"/>
    <property type="molecule type" value="Genomic_DNA"/>
</dbReference>
<dbReference type="Proteomes" id="UP000002320">
    <property type="component" value="Unassembled WGS sequence"/>
</dbReference>
<reference evidence="1" key="1">
    <citation type="submission" date="2007-03" db="EMBL/GenBank/DDBJ databases">
        <title>Annotation of Culex pipiens quinquefasciatus.</title>
        <authorList>
            <consortium name="The Broad Institute Genome Sequencing Platform"/>
            <person name="Atkinson P.W."/>
            <person name="Hemingway J."/>
            <person name="Christensen B.M."/>
            <person name="Higgs S."/>
            <person name="Kodira C."/>
            <person name="Hannick L."/>
            <person name="Megy K."/>
            <person name="O'Leary S."/>
            <person name="Pearson M."/>
            <person name="Haas B.J."/>
            <person name="Mauceli E."/>
            <person name="Wortman J.R."/>
            <person name="Lee N.H."/>
            <person name="Guigo R."/>
            <person name="Stanke M."/>
            <person name="Alvarado L."/>
            <person name="Amedeo P."/>
            <person name="Antoine C.H."/>
            <person name="Arensburger P."/>
            <person name="Bidwell S.L."/>
            <person name="Crawford M."/>
            <person name="Camaro F."/>
            <person name="Devon K."/>
            <person name="Engels R."/>
            <person name="Hammond M."/>
            <person name="Howarth C."/>
            <person name="Koehrsen M."/>
            <person name="Lawson D."/>
            <person name="Montgomery P."/>
            <person name="Nene V."/>
            <person name="Nusbaum C."/>
            <person name="Puiu D."/>
            <person name="Romero-Severson J."/>
            <person name="Severson D.W."/>
            <person name="Shumway M."/>
            <person name="Sisk P."/>
            <person name="Stolte C."/>
            <person name="Zeng Q."/>
            <person name="Eisenstadt E."/>
            <person name="Fraser-Liggett C."/>
            <person name="Strausberg R."/>
            <person name="Galagan J."/>
            <person name="Birren B."/>
            <person name="Collins F.H."/>
        </authorList>
    </citation>
    <scope>NUCLEOTIDE SEQUENCE [LARGE SCALE GENOMIC DNA]</scope>
    <source>
        <strain evidence="1">JHB</strain>
    </source>
</reference>
<dbReference type="AlphaFoldDB" id="B0WX81"/>
<dbReference type="STRING" id="7176.B0WX81"/>
<dbReference type="VEuPathDB" id="VectorBase:CPIJ011823"/>
<protein>
    <submittedName>
        <fullName evidence="1 2">FKBP-rapamycin associated protein</fullName>
    </submittedName>
</protein>
<dbReference type="InParanoid" id="B0WX81"/>
<keyword evidence="3" id="KW-1185">Reference proteome</keyword>